<comment type="caution">
    <text evidence="4">The sequence shown here is derived from an EMBL/GenBank/DDBJ whole genome shotgun (WGS) entry which is preliminary data.</text>
</comment>
<keyword evidence="5" id="KW-1185">Reference proteome</keyword>
<dbReference type="GO" id="GO:0016787">
    <property type="term" value="F:hydrolase activity"/>
    <property type="evidence" value="ECO:0007669"/>
    <property type="project" value="UniProtKB-KW"/>
</dbReference>
<dbReference type="OrthoDB" id="258246at2"/>
<protein>
    <submittedName>
        <fullName evidence="4">Glycoside hydrolase family 88 protein</fullName>
    </submittedName>
    <submittedName>
        <fullName evidence="3">Rhamnogalacturonyl hydrolase YesR</fullName>
    </submittedName>
</protein>
<evidence type="ECO:0000256" key="2">
    <source>
        <dbReference type="SAM" id="SignalP"/>
    </source>
</evidence>
<dbReference type="EMBL" id="QWDN01000003">
    <property type="protein sequence ID" value="TEB44536.1"/>
    <property type="molecule type" value="Genomic_DNA"/>
</dbReference>
<dbReference type="EMBL" id="SLWA01000003">
    <property type="protein sequence ID" value="TCN59036.1"/>
    <property type="molecule type" value="Genomic_DNA"/>
</dbReference>
<evidence type="ECO:0000313" key="6">
    <source>
        <dbReference type="Proteomes" id="UP000298340"/>
    </source>
</evidence>
<dbReference type="Gene3D" id="1.50.10.10">
    <property type="match status" value="1"/>
</dbReference>
<sequence length="379" mass="43612">MKRQFTFLSVLFLISISLFASNNTENKKKYYNPKQILATVEKVADWQLNSWKKDGMIYPKWDWTNAAGYVGMYHLGTISKKSDYHDILLSISKELDWNTGPERFYADDYCIGYTYSKLSLKHKDPKMITRFRLLADSIVAQPHTESLEWKNEINHREWAWCDALFMAPPALSMLSIATKDPKYLEITDKLWWKTYDYLYDKEEHLYYRDGSNFTKREANGQKVFWSRGNGWVMAGLVLLLDNMPKNYSTRAKYISLYKEMAAKMASIQQPDGSWHTSLLDPERFDVIETSGTGFYTYAILWGLNNGTLDKATYLPVALKAWKALESAIQPNGMLGYVQPIGWQPAAATQSSTAIFGVGAFLLAGTEMYKYTKKSKIAKN</sequence>
<evidence type="ECO:0000313" key="5">
    <source>
        <dbReference type="Proteomes" id="UP000295270"/>
    </source>
</evidence>
<organism evidence="4 6">
    <name type="scientific">Flavobacterium circumlabens</name>
    <dbReference type="NCBI Taxonomy" id="2133765"/>
    <lineage>
        <taxon>Bacteria</taxon>
        <taxon>Pseudomonadati</taxon>
        <taxon>Bacteroidota</taxon>
        <taxon>Flavobacteriia</taxon>
        <taxon>Flavobacteriales</taxon>
        <taxon>Flavobacteriaceae</taxon>
        <taxon>Flavobacterium</taxon>
    </lineage>
</organism>
<keyword evidence="2" id="KW-0732">Signal</keyword>
<dbReference type="AlphaFoldDB" id="A0A4Y7UDT2"/>
<reference evidence="3" key="3">
    <citation type="submission" date="2019-03" db="EMBL/GenBank/DDBJ databases">
        <authorList>
            <person name="Whitman W."/>
            <person name="Huntemann M."/>
            <person name="Clum A."/>
            <person name="Pillay M."/>
            <person name="Palaniappan K."/>
            <person name="Varghese N."/>
            <person name="Mikhailova N."/>
            <person name="Stamatis D."/>
            <person name="Reddy T."/>
            <person name="Daum C."/>
            <person name="Shapiro N."/>
            <person name="Ivanova N."/>
            <person name="Kyrpides N."/>
            <person name="Woyke T."/>
        </authorList>
    </citation>
    <scope>NUCLEOTIDE SEQUENCE</scope>
    <source>
        <strain evidence="3">P5626</strain>
    </source>
</reference>
<name>A0A4Y7UDT2_9FLAO</name>
<dbReference type="GO" id="GO:0005975">
    <property type="term" value="P:carbohydrate metabolic process"/>
    <property type="evidence" value="ECO:0007669"/>
    <property type="project" value="InterPro"/>
</dbReference>
<gene>
    <name evidence="4" type="ORF">D0809_11840</name>
    <name evidence="3" type="ORF">EV142_103485</name>
</gene>
<dbReference type="Proteomes" id="UP000298340">
    <property type="component" value="Unassembled WGS sequence"/>
</dbReference>
<dbReference type="PANTHER" id="PTHR33886">
    <property type="entry name" value="UNSATURATED RHAMNOGALACTURONAN HYDROLASE (EUROFUNG)"/>
    <property type="match status" value="1"/>
</dbReference>
<proteinExistence type="predicted"/>
<keyword evidence="1 4" id="KW-0378">Hydrolase</keyword>
<evidence type="ECO:0000313" key="4">
    <source>
        <dbReference type="EMBL" id="TEB44536.1"/>
    </source>
</evidence>
<accession>A0A4Y7UDT2</accession>
<dbReference type="SUPFAM" id="SSF48208">
    <property type="entry name" value="Six-hairpin glycosidases"/>
    <property type="match status" value="1"/>
</dbReference>
<dbReference type="Pfam" id="PF07470">
    <property type="entry name" value="Glyco_hydro_88"/>
    <property type="match status" value="1"/>
</dbReference>
<dbReference type="InterPro" id="IPR012341">
    <property type="entry name" value="6hp_glycosidase-like_sf"/>
</dbReference>
<dbReference type="Proteomes" id="UP000295270">
    <property type="component" value="Unassembled WGS sequence"/>
</dbReference>
<dbReference type="PANTHER" id="PTHR33886:SF8">
    <property type="entry name" value="UNSATURATED RHAMNOGALACTURONAN HYDROLASE (EUROFUNG)"/>
    <property type="match status" value="1"/>
</dbReference>
<evidence type="ECO:0000313" key="3">
    <source>
        <dbReference type="EMBL" id="TCN59036.1"/>
    </source>
</evidence>
<dbReference type="InterPro" id="IPR010905">
    <property type="entry name" value="Glyco_hydro_88"/>
</dbReference>
<feature type="chain" id="PRO_5043204541" evidence="2">
    <location>
        <begin position="21"/>
        <end position="379"/>
    </location>
</feature>
<evidence type="ECO:0000256" key="1">
    <source>
        <dbReference type="ARBA" id="ARBA00022801"/>
    </source>
</evidence>
<dbReference type="InterPro" id="IPR008928">
    <property type="entry name" value="6-hairpin_glycosidase_sf"/>
</dbReference>
<reference evidence="4 6" key="2">
    <citation type="journal article" date="2018" name="Syst. Appl. Microbiol.">
        <title>Flavobacterium circumlabens sp. nov. and Flavobacterium cupreum sp. nov., two psychrotrophic species isolated from Antarctic environmental samples.</title>
        <authorList>
            <person name="Kralova S."/>
            <person name="Busse H.J."/>
            <person name="Svec P."/>
            <person name="Maslanova I."/>
            <person name="Stankova E."/>
            <person name="Bartak M."/>
            <person name="Sedlacek I."/>
        </authorList>
    </citation>
    <scope>NUCLEOTIDE SEQUENCE [LARGE SCALE GENOMIC DNA]</scope>
    <source>
        <strain evidence="4 6">CCM 8828</strain>
    </source>
</reference>
<feature type="signal peptide" evidence="2">
    <location>
        <begin position="1"/>
        <end position="20"/>
    </location>
</feature>
<dbReference type="InterPro" id="IPR052043">
    <property type="entry name" value="PolySaccharide_Degr_Enz"/>
</dbReference>
<reference evidence="3 5" key="1">
    <citation type="journal article" date="2015" name="Stand. Genomic Sci.">
        <title>Genomic Encyclopedia of Bacterial and Archaeal Type Strains, Phase III: the genomes of soil and plant-associated and newly described type strains.</title>
        <authorList>
            <person name="Whitman W.B."/>
            <person name="Woyke T."/>
            <person name="Klenk H.P."/>
            <person name="Zhou Y."/>
            <person name="Lilburn T.G."/>
            <person name="Beck B.J."/>
            <person name="De Vos P."/>
            <person name="Vandamme P."/>
            <person name="Eisen J.A."/>
            <person name="Garrity G."/>
            <person name="Hugenholtz P."/>
            <person name="Kyrpides N.C."/>
        </authorList>
    </citation>
    <scope>NUCLEOTIDE SEQUENCE [LARGE SCALE GENOMIC DNA]</scope>
    <source>
        <strain evidence="3 5">P5626</strain>
    </source>
</reference>